<evidence type="ECO:0000313" key="4">
    <source>
        <dbReference type="Proteomes" id="UP001161247"/>
    </source>
</evidence>
<name>A0AAV1C610_OLDCO</name>
<evidence type="ECO:0000259" key="2">
    <source>
        <dbReference type="Pfam" id="PF03372"/>
    </source>
</evidence>
<gene>
    <name evidence="3" type="ORF">OLC1_LOCUS2843</name>
</gene>
<accession>A0AAV1C610</accession>
<protein>
    <submittedName>
        <fullName evidence="3">OLC1v1025588C1</fullName>
    </submittedName>
</protein>
<dbReference type="PANTHER" id="PTHR12121">
    <property type="entry name" value="CARBON CATABOLITE REPRESSOR PROTEIN 4"/>
    <property type="match status" value="1"/>
</dbReference>
<feature type="domain" description="Endonuclease/exonuclease/phosphatase" evidence="2">
    <location>
        <begin position="136"/>
        <end position="451"/>
    </location>
</feature>
<evidence type="ECO:0000256" key="1">
    <source>
        <dbReference type="SAM" id="MobiDB-lite"/>
    </source>
</evidence>
<reference evidence="3" key="1">
    <citation type="submission" date="2023-03" db="EMBL/GenBank/DDBJ databases">
        <authorList>
            <person name="Julca I."/>
        </authorList>
    </citation>
    <scope>NUCLEOTIDE SEQUENCE</scope>
</reference>
<dbReference type="AlphaFoldDB" id="A0AAV1C610"/>
<dbReference type="GO" id="GO:0000175">
    <property type="term" value="F:3'-5'-RNA exonuclease activity"/>
    <property type="evidence" value="ECO:0007669"/>
    <property type="project" value="TreeGrafter"/>
</dbReference>
<keyword evidence="4" id="KW-1185">Reference proteome</keyword>
<sequence length="545" mass="61795">MECKELRLCPDDQPVVGCEVLTWIKVENTDSNGKTYLVSAKDFEDQKYSIKFTWWRELSTGCAVQVGSSKTYTPSDSDSGTKLRVTAVVTKDGVPVSPEIICTTAPVIKRPPPDFRKMIRLGSEEGSTSMTVISYNIMADFLRLPHGNSSHCPPWALSWAYRRENLFREIGSYRADIICLQEVQSNHHYGFFNKEFDKLGYSSIFTRRISQLRMGDEDGMDGCAIYFQRDRFQLVAQYKIKYAECVLPLLQRFELDERVQVSRRLMKDNVAAVAILEEIEDAKSKICIANTHIYRGSDNDRKGSDVRLFQVSTLLKGLEKFHSLGIPIILCGDFNSTPRSETHQYIVNGKVESFDQDPLGIKKQLDLSHSLHLATAYDTYGFDEHNPSKISCGRILDYIFYSEELLSVQGLLGPPDYENMLKRLKDERLLAPPNYDRTRKLFPSPFWSSDHLALGVTFKRMILSESNGAKANGGALGGVQEAQIKKQEEVKATTLEEEKKKKKKKKSSRKLVRKNPKTKKVETATTTLAFVFKTGVMLATDHKPS</sequence>
<dbReference type="Pfam" id="PF03372">
    <property type="entry name" value="Exo_endo_phos"/>
    <property type="match status" value="1"/>
</dbReference>
<dbReference type="Gene3D" id="3.60.10.10">
    <property type="entry name" value="Endonuclease/exonuclease/phosphatase"/>
    <property type="match status" value="1"/>
</dbReference>
<feature type="region of interest" description="Disordered" evidence="1">
    <location>
        <begin position="495"/>
        <end position="520"/>
    </location>
</feature>
<proteinExistence type="predicted"/>
<dbReference type="InterPro" id="IPR005135">
    <property type="entry name" value="Endo/exonuclease/phosphatase"/>
</dbReference>
<dbReference type="PANTHER" id="PTHR12121:SF34">
    <property type="entry name" value="PROTEIN ANGEL"/>
    <property type="match status" value="1"/>
</dbReference>
<dbReference type="SUPFAM" id="SSF56219">
    <property type="entry name" value="DNase I-like"/>
    <property type="match status" value="1"/>
</dbReference>
<feature type="compositionally biased region" description="Basic residues" evidence="1">
    <location>
        <begin position="500"/>
        <end position="518"/>
    </location>
</feature>
<organism evidence="3 4">
    <name type="scientific">Oldenlandia corymbosa var. corymbosa</name>
    <dbReference type="NCBI Taxonomy" id="529605"/>
    <lineage>
        <taxon>Eukaryota</taxon>
        <taxon>Viridiplantae</taxon>
        <taxon>Streptophyta</taxon>
        <taxon>Embryophyta</taxon>
        <taxon>Tracheophyta</taxon>
        <taxon>Spermatophyta</taxon>
        <taxon>Magnoliopsida</taxon>
        <taxon>eudicotyledons</taxon>
        <taxon>Gunneridae</taxon>
        <taxon>Pentapetalae</taxon>
        <taxon>asterids</taxon>
        <taxon>lamiids</taxon>
        <taxon>Gentianales</taxon>
        <taxon>Rubiaceae</taxon>
        <taxon>Rubioideae</taxon>
        <taxon>Spermacoceae</taxon>
        <taxon>Hedyotis-Oldenlandia complex</taxon>
        <taxon>Oldenlandia</taxon>
    </lineage>
</organism>
<evidence type="ECO:0000313" key="3">
    <source>
        <dbReference type="EMBL" id="CAI9090756.1"/>
    </source>
</evidence>
<dbReference type="EMBL" id="OX459118">
    <property type="protein sequence ID" value="CAI9090756.1"/>
    <property type="molecule type" value="Genomic_DNA"/>
</dbReference>
<dbReference type="InterPro" id="IPR050410">
    <property type="entry name" value="CCR4/nocturin_mRNA_transcr"/>
</dbReference>
<dbReference type="Proteomes" id="UP001161247">
    <property type="component" value="Chromosome 1"/>
</dbReference>
<dbReference type="InterPro" id="IPR036691">
    <property type="entry name" value="Endo/exonu/phosph_ase_sf"/>
</dbReference>